<dbReference type="Proteomes" id="UP000185323">
    <property type="component" value="Segment"/>
</dbReference>
<proteinExistence type="predicted"/>
<sequence length="75" mass="9177">MNTYYVIVYTLVFFVGVCIIEPNLLKWIELQFKWAGINVRRAILIVQFHPRNFVTNWIIRRKFQKIIREHSQPKE</sequence>
<evidence type="ECO:0000313" key="2">
    <source>
        <dbReference type="EMBL" id="AIX20147.1"/>
    </source>
</evidence>
<keyword evidence="1" id="KW-0812">Transmembrane</keyword>
<dbReference type="KEGG" id="vg:24172110"/>
<organism evidence="2 3">
    <name type="scientific">Synechococcus phage ACG-2014f_Syn7803C7</name>
    <dbReference type="NCBI Taxonomy" id="2790345"/>
    <lineage>
        <taxon>Viruses</taxon>
        <taxon>Duplodnaviria</taxon>
        <taxon>Heunggongvirae</taxon>
        <taxon>Uroviricota</taxon>
        <taxon>Caudoviricetes</taxon>
        <taxon>Pantevenvirales</taxon>
        <taxon>Kyanoviridae</taxon>
        <taxon>Atlauavirus</taxon>
        <taxon>Atlauavirus acg2014f</taxon>
    </lineage>
</organism>
<feature type="transmembrane region" description="Helical" evidence="1">
    <location>
        <begin position="6"/>
        <end position="25"/>
    </location>
</feature>
<dbReference type="EMBL" id="KJ019052">
    <property type="protein sequence ID" value="AIX20147.1"/>
    <property type="molecule type" value="Genomic_DNA"/>
</dbReference>
<evidence type="ECO:0000256" key="1">
    <source>
        <dbReference type="SAM" id="Phobius"/>
    </source>
</evidence>
<accession>A0A0E3F0X1</accession>
<gene>
    <name evidence="2" type="ORF">Syn7803C7_256</name>
</gene>
<evidence type="ECO:0000313" key="3">
    <source>
        <dbReference type="Proteomes" id="UP000185323"/>
    </source>
</evidence>
<keyword evidence="1" id="KW-0472">Membrane</keyword>
<keyword evidence="3" id="KW-1185">Reference proteome</keyword>
<reference evidence="2 3" key="1">
    <citation type="submission" date="2013-12" db="EMBL/GenBank/DDBJ databases">
        <title>Ecological redundancy of diverse viral populations within a natural community.</title>
        <authorList>
            <person name="Gregory A.C."/>
            <person name="LaButti K."/>
            <person name="Copeland A."/>
            <person name="Woyke T."/>
            <person name="Sullivan M.B."/>
        </authorList>
    </citation>
    <scope>NUCLEOTIDE SEQUENCE [LARGE SCALE GENOMIC DNA]</scope>
    <source>
        <strain evidence="2">Syn7803C7</strain>
    </source>
</reference>
<keyword evidence="1" id="KW-1133">Transmembrane helix</keyword>
<name>A0A0E3F0X1_9CAUD</name>
<protein>
    <submittedName>
        <fullName evidence="2">Uncharacterized protein</fullName>
    </submittedName>
</protein>